<dbReference type="Pfam" id="PF07992">
    <property type="entry name" value="Pyr_redox_2"/>
    <property type="match status" value="1"/>
</dbReference>
<organism evidence="6 7">
    <name type="scientific">Thermophilibacter provencensis</name>
    <dbReference type="NCBI Taxonomy" id="1852386"/>
    <lineage>
        <taxon>Bacteria</taxon>
        <taxon>Bacillati</taxon>
        <taxon>Actinomycetota</taxon>
        <taxon>Coriobacteriia</taxon>
        <taxon>Coriobacteriales</taxon>
        <taxon>Atopobiaceae</taxon>
        <taxon>Thermophilibacter</taxon>
    </lineage>
</organism>
<dbReference type="InterPro" id="IPR044142">
    <property type="entry name" value="AhpF_NTD_N"/>
</dbReference>
<feature type="domain" description="Thioredoxin-like fold" evidence="5">
    <location>
        <begin position="479"/>
        <end position="535"/>
    </location>
</feature>
<dbReference type="InterPro" id="IPR012336">
    <property type="entry name" value="Thioredoxin-like_fold"/>
</dbReference>
<dbReference type="Gene3D" id="3.50.50.60">
    <property type="entry name" value="FAD/NAD(P)-binding domain"/>
    <property type="match status" value="2"/>
</dbReference>
<dbReference type="PANTHER" id="PTHR48105">
    <property type="entry name" value="THIOREDOXIN REDUCTASE 1-RELATED-RELATED"/>
    <property type="match status" value="1"/>
</dbReference>
<dbReference type="AlphaFoldDB" id="A0A921GD74"/>
<evidence type="ECO:0000256" key="3">
    <source>
        <dbReference type="ARBA" id="ARBA00048132"/>
    </source>
</evidence>
<evidence type="ECO:0000313" key="6">
    <source>
        <dbReference type="EMBL" id="HJF44657.1"/>
    </source>
</evidence>
<dbReference type="InterPro" id="IPR017561">
    <property type="entry name" value="AhpF_homologue_put"/>
</dbReference>
<evidence type="ECO:0000259" key="5">
    <source>
        <dbReference type="Pfam" id="PF13192"/>
    </source>
</evidence>
<comment type="catalytic activity">
    <reaction evidence="3">
        <text>[thioredoxin]-dithiol + NADP(+) = [thioredoxin]-disulfide + NADPH + H(+)</text>
        <dbReference type="Rhea" id="RHEA:20345"/>
        <dbReference type="Rhea" id="RHEA-COMP:10698"/>
        <dbReference type="Rhea" id="RHEA-COMP:10700"/>
        <dbReference type="ChEBI" id="CHEBI:15378"/>
        <dbReference type="ChEBI" id="CHEBI:29950"/>
        <dbReference type="ChEBI" id="CHEBI:50058"/>
        <dbReference type="ChEBI" id="CHEBI:57783"/>
        <dbReference type="ChEBI" id="CHEBI:58349"/>
        <dbReference type="EC" id="1.8.1.9"/>
    </reaction>
</comment>
<proteinExistence type="predicted"/>
<dbReference type="InterPro" id="IPR036249">
    <property type="entry name" value="Thioredoxin-like_sf"/>
</dbReference>
<reference evidence="6" key="1">
    <citation type="journal article" date="2021" name="PeerJ">
        <title>Extensive microbial diversity within the chicken gut microbiome revealed by metagenomics and culture.</title>
        <authorList>
            <person name="Gilroy R."/>
            <person name="Ravi A."/>
            <person name="Getino M."/>
            <person name="Pursley I."/>
            <person name="Horton D.L."/>
            <person name="Alikhan N.F."/>
            <person name="Baker D."/>
            <person name="Gharbi K."/>
            <person name="Hall N."/>
            <person name="Watson M."/>
            <person name="Adriaenssens E.M."/>
            <person name="Foster-Nyarko E."/>
            <person name="Jarju S."/>
            <person name="Secka A."/>
            <person name="Antonio M."/>
            <person name="Oren A."/>
            <person name="Chaudhuri R.R."/>
            <person name="La Ragione R."/>
            <person name="Hildebrand F."/>
            <person name="Pallen M.J."/>
        </authorList>
    </citation>
    <scope>NUCLEOTIDE SEQUENCE</scope>
    <source>
        <strain evidence="6">CHK124-7917</strain>
    </source>
</reference>
<evidence type="ECO:0000256" key="2">
    <source>
        <dbReference type="ARBA" id="ARBA00023002"/>
    </source>
</evidence>
<dbReference type="RefSeq" id="WP_274958657.1">
    <property type="nucleotide sequence ID" value="NZ_DYWQ01000041.1"/>
</dbReference>
<dbReference type="Gene3D" id="3.40.30.80">
    <property type="match status" value="1"/>
</dbReference>
<dbReference type="Pfam" id="PF13192">
    <property type="entry name" value="Thioredoxin_3"/>
    <property type="match status" value="1"/>
</dbReference>
<comment type="caution">
    <text evidence="6">The sequence shown here is derived from an EMBL/GenBank/DDBJ whole genome shotgun (WGS) entry which is preliminary data.</text>
</comment>
<evidence type="ECO:0000259" key="4">
    <source>
        <dbReference type="Pfam" id="PF07992"/>
    </source>
</evidence>
<reference evidence="6" key="2">
    <citation type="submission" date="2021-09" db="EMBL/GenBank/DDBJ databases">
        <authorList>
            <person name="Gilroy R."/>
        </authorList>
    </citation>
    <scope>NUCLEOTIDE SEQUENCE</scope>
    <source>
        <strain evidence="6">CHK124-7917</strain>
    </source>
</reference>
<keyword evidence="1" id="KW-0285">Flavoprotein</keyword>
<evidence type="ECO:0000313" key="7">
    <source>
        <dbReference type="Proteomes" id="UP000697330"/>
    </source>
</evidence>
<dbReference type="NCBIfam" id="TIGR03143">
    <property type="entry name" value="AhpF_homolog"/>
    <property type="match status" value="1"/>
</dbReference>
<dbReference type="PRINTS" id="PR00469">
    <property type="entry name" value="PNDRDTASEII"/>
</dbReference>
<feature type="domain" description="FAD/NAD(P)-binding" evidence="4">
    <location>
        <begin position="11"/>
        <end position="302"/>
    </location>
</feature>
<gene>
    <name evidence="6" type="ORF">K8U72_02585</name>
</gene>
<protein>
    <submittedName>
        <fullName evidence="6">FAD-dependent oxidoreductase</fullName>
    </submittedName>
</protein>
<dbReference type="InterPro" id="IPR050097">
    <property type="entry name" value="Ferredoxin-NADP_redctase_2"/>
</dbReference>
<dbReference type="InterPro" id="IPR023753">
    <property type="entry name" value="FAD/NAD-binding_dom"/>
</dbReference>
<dbReference type="EMBL" id="DYWQ01000041">
    <property type="protein sequence ID" value="HJF44657.1"/>
    <property type="molecule type" value="Genomic_DNA"/>
</dbReference>
<evidence type="ECO:0000256" key="1">
    <source>
        <dbReference type="ARBA" id="ARBA00022630"/>
    </source>
</evidence>
<dbReference type="Proteomes" id="UP000697330">
    <property type="component" value="Unassembled WGS sequence"/>
</dbReference>
<dbReference type="SUPFAM" id="SSF52833">
    <property type="entry name" value="Thioredoxin-like"/>
    <property type="match status" value="2"/>
</dbReference>
<keyword evidence="2" id="KW-0560">Oxidoreductase</keyword>
<sequence length="560" mass="59760">MGEKYDEARLYDAVIIGGGPAGLTAALYLARARYRVLVVERDRFGGQITITASVVNYPGVLSASGSELTETMRRQAEAFGAEFMLAEVTGLDLAGDVKRVSTTRGEVSCFAVLLATGASPRRLGFAGEDEFRGRGVAYCATCDGEFFTGREVFVVGGGFAAAEESVFLTKYARHVTVLVRGSDFSCAPAAAEEVKRHPKVDVLYNTEVVEAGGDDALRHLRYRNNLTGEETEFRAPEGESLGVFVFVGYAPATELVRGIAELDEHGYVLTDEHQMTSADGLFAAGDVCVKTLRQVATAVGQAAQTATDMERYLKAAQERTGLVPQAPASRPAPAARDAGPAELAAAVAETASLFSPDVLAQLDTVFSRMERPLELHLLLDDRPVAIELKGYMDELAALTNKLTVTVADAAERAAANPAEFPCVQVRTADGTPTGLAFHGVPGGHEFTSFVLGLYNAAGPGQPIDAADRSAAEAVAEKVDIRVLVSLSCTMCPETVLSAQRIASLNPRVTAEAFDVAHFPELRDRYNAMSVPCVVIRHADGHEHVTFGKKNLAQLLEEIAR</sequence>
<dbReference type="GO" id="GO:0004791">
    <property type="term" value="F:thioredoxin-disulfide reductase (NADPH) activity"/>
    <property type="evidence" value="ECO:0007669"/>
    <property type="project" value="UniProtKB-EC"/>
</dbReference>
<name>A0A921GD74_9ACTN</name>
<accession>A0A921GD74</accession>
<dbReference type="CDD" id="cd02974">
    <property type="entry name" value="AhpF_NTD_N"/>
    <property type="match status" value="1"/>
</dbReference>
<dbReference type="SUPFAM" id="SSF51905">
    <property type="entry name" value="FAD/NAD(P)-binding domain"/>
    <property type="match status" value="1"/>
</dbReference>
<dbReference type="PRINTS" id="PR00368">
    <property type="entry name" value="FADPNR"/>
</dbReference>
<dbReference type="InterPro" id="IPR036188">
    <property type="entry name" value="FAD/NAD-bd_sf"/>
</dbReference>